<keyword evidence="1" id="KW-0106">Calcium</keyword>
<dbReference type="Proteomes" id="UP000675881">
    <property type="component" value="Chromosome 5"/>
</dbReference>
<dbReference type="Gene3D" id="1.10.238.10">
    <property type="entry name" value="EF-hand"/>
    <property type="match status" value="1"/>
</dbReference>
<organism evidence="2 3">
    <name type="scientific">Lepeophtheirus salmonis</name>
    <name type="common">Salmon louse</name>
    <name type="synonym">Caligus salmonis</name>
    <dbReference type="NCBI Taxonomy" id="72036"/>
    <lineage>
        <taxon>Eukaryota</taxon>
        <taxon>Metazoa</taxon>
        <taxon>Ecdysozoa</taxon>
        <taxon>Arthropoda</taxon>
        <taxon>Crustacea</taxon>
        <taxon>Multicrustacea</taxon>
        <taxon>Hexanauplia</taxon>
        <taxon>Copepoda</taxon>
        <taxon>Siphonostomatoida</taxon>
        <taxon>Caligidae</taxon>
        <taxon>Lepeophtheirus</taxon>
    </lineage>
</organism>
<proteinExistence type="predicted"/>
<dbReference type="Pfam" id="PF13499">
    <property type="entry name" value="EF-hand_7"/>
    <property type="match status" value="1"/>
</dbReference>
<dbReference type="InterPro" id="IPR011992">
    <property type="entry name" value="EF-hand-dom_pair"/>
</dbReference>
<evidence type="ECO:0000313" key="3">
    <source>
        <dbReference type="Proteomes" id="UP000675881"/>
    </source>
</evidence>
<evidence type="ECO:0000256" key="1">
    <source>
        <dbReference type="ARBA" id="ARBA00022837"/>
    </source>
</evidence>
<dbReference type="PROSITE" id="PS50222">
    <property type="entry name" value="EF_HAND_2"/>
    <property type="match status" value="1"/>
</dbReference>
<dbReference type="SUPFAM" id="SSF47473">
    <property type="entry name" value="EF-hand"/>
    <property type="match status" value="1"/>
</dbReference>
<dbReference type="EMBL" id="HG994584">
    <property type="protein sequence ID" value="CAF2948866.1"/>
    <property type="molecule type" value="Genomic_DNA"/>
</dbReference>
<dbReference type="InterPro" id="IPR018247">
    <property type="entry name" value="EF_Hand_1_Ca_BS"/>
</dbReference>
<protein>
    <submittedName>
        <fullName evidence="2">NCS1</fullName>
    </submittedName>
</protein>
<evidence type="ECO:0000313" key="2">
    <source>
        <dbReference type="EMBL" id="CAF2948866.1"/>
    </source>
</evidence>
<name>A0A7R8CVY3_LEPSM</name>
<gene>
    <name evidence="2" type="ORF">LSAA_9443</name>
</gene>
<reference evidence="2" key="1">
    <citation type="submission" date="2021-02" db="EMBL/GenBank/DDBJ databases">
        <authorList>
            <person name="Bekaert M."/>
        </authorList>
    </citation>
    <scope>NUCLEOTIDE SEQUENCE</scope>
    <source>
        <strain evidence="2">IoA-00</strain>
    </source>
</reference>
<dbReference type="InterPro" id="IPR002048">
    <property type="entry name" value="EF_hand_dom"/>
</dbReference>
<dbReference type="PROSITE" id="PS00018">
    <property type="entry name" value="EF_HAND_1"/>
    <property type="match status" value="1"/>
</dbReference>
<keyword evidence="3" id="KW-1185">Reference proteome</keyword>
<dbReference type="OrthoDB" id="191686at2759"/>
<dbReference type="AlphaFoldDB" id="A0A7R8CVY3"/>
<accession>A0A7R8CVY3</accession>
<dbReference type="GO" id="GO:0005509">
    <property type="term" value="F:calcium ion binding"/>
    <property type="evidence" value="ECO:0007669"/>
    <property type="project" value="InterPro"/>
</dbReference>
<sequence>MLRKKDSIPFEKLSRENQLKSLIDPKNHSKVYTGAEEGKERDWVGLKPLTGHNASAWKFQGSFYGNFNVGRRPSIDTAWGRRIYDQYEIEIDKPQLKNKKDEKFSIGKSLRRVESKEFGIWDVVFSSDILECIECTKSWKANHEDRDKMIKKFNIDDKESFFKEAYNDPIVTKDDPIPLKEIKLKYSSSGAYLKDSDLDYCINKTNFSRVEVICWFKRFRRDCPNGRLTKDDIRGLFRKVTSSSSNAEEFIMAMDIATHPESPSIPENKYYWTFKLYDIDRDGHLDIDELKEVFEILDNMNGIKPGSLIFDSNENPEIVLSPTERARNLFDLWNTDYQSFISFPDFMKICSEKEALETKQDAQEQTRKLDVLIFRGHPLIKSRFENGNSLGPLIYTLENRLQIDVHRSDISFITRLDNDSVMVRFNTKEKRSTVYLQRRLAKKEGILIEEWLTDYRLQLYQKCIHLKKCGYLREVVTKNGDIIVWIRPDTGTTSMNKDQKKYEKWVIRREKDLQALFLQMKYNEELS</sequence>